<evidence type="ECO:0000313" key="1">
    <source>
        <dbReference type="EMBL" id="WAN63119.1"/>
    </source>
</evidence>
<sequence length="139" mass="16196">MNELKIIAYYEEKFKDLGIIKNDLKTKLVSALMNSEEDYSQPNELLSLSLIYCFYKTIKAITFIRKKDVAGEIKVKILCNTLKDEKGFYFKIDLFCGIQNLSIAEIKELIDLTHQKCPVSRMFDTYPHVNLKPISFEEI</sequence>
<dbReference type="InterPro" id="IPR036102">
    <property type="entry name" value="OsmC/Ohrsf"/>
</dbReference>
<dbReference type="RefSeq" id="WP_268849969.1">
    <property type="nucleotide sequence ID" value="NZ_CP114006.1"/>
</dbReference>
<dbReference type="InterPro" id="IPR015946">
    <property type="entry name" value="KH_dom-like_a/b"/>
</dbReference>
<proteinExistence type="predicted"/>
<evidence type="ECO:0000313" key="2">
    <source>
        <dbReference type="Proteomes" id="UP001164727"/>
    </source>
</evidence>
<dbReference type="InterPro" id="IPR003718">
    <property type="entry name" value="OsmC/Ohr_fam"/>
</dbReference>
<dbReference type="Pfam" id="PF02566">
    <property type="entry name" value="OsmC"/>
    <property type="match status" value="1"/>
</dbReference>
<gene>
    <name evidence="1" type="ORF">RS022_01210</name>
</gene>
<dbReference type="Proteomes" id="UP001164727">
    <property type="component" value="Chromosome"/>
</dbReference>
<dbReference type="Gene3D" id="3.30.300.20">
    <property type="match status" value="1"/>
</dbReference>
<keyword evidence="2" id="KW-1185">Reference proteome</keyword>
<dbReference type="EMBL" id="CP114006">
    <property type="protein sequence ID" value="WAN63119.1"/>
    <property type="molecule type" value="Genomic_DNA"/>
</dbReference>
<accession>A0ABY7BTL4</accession>
<dbReference type="SUPFAM" id="SSF82784">
    <property type="entry name" value="OsmC-like"/>
    <property type="match status" value="1"/>
</dbReference>
<organism evidence="1 2">
    <name type="scientific">Candidatus Phytoplasma rubi</name>
    <dbReference type="NCBI Taxonomy" id="399025"/>
    <lineage>
        <taxon>Bacteria</taxon>
        <taxon>Bacillati</taxon>
        <taxon>Mycoplasmatota</taxon>
        <taxon>Mollicutes</taxon>
        <taxon>Acholeplasmatales</taxon>
        <taxon>Acholeplasmataceae</taxon>
        <taxon>Candidatus Phytoplasma</taxon>
        <taxon>16SrV (Elm yellows group)</taxon>
    </lineage>
</organism>
<protein>
    <submittedName>
        <fullName evidence="1">OsmC family protein</fullName>
    </submittedName>
</protein>
<reference evidence="1 2" key="1">
    <citation type="journal article" date="2023" name="Microbiol. Resour. Announc.">
        <title>Complete Genome of 'Candidatus Phytoplasma rubi' RS, a Phytopathogenic Bacterium Associated with Rubus Stunt Disease.</title>
        <authorList>
            <person name="Duckeck D."/>
            <person name="Zubert C."/>
            <person name="Bohm J.W."/>
            <person name="Carminati G."/>
            <person name="Schneider B."/>
            <person name="Kube M."/>
        </authorList>
    </citation>
    <scope>NUCLEOTIDE SEQUENCE [LARGE SCALE GENOMIC DNA]</scope>
    <source>
        <strain evidence="1 2">RS</strain>
    </source>
</reference>
<name>A0ABY7BTL4_9MOLU</name>